<feature type="region of interest" description="Disordered" evidence="1">
    <location>
        <begin position="78"/>
        <end position="99"/>
    </location>
</feature>
<feature type="compositionally biased region" description="Low complexity" evidence="1">
    <location>
        <begin position="81"/>
        <end position="99"/>
    </location>
</feature>
<keyword evidence="4" id="KW-1185">Reference proteome</keyword>
<feature type="compositionally biased region" description="Polar residues" evidence="1">
    <location>
        <begin position="268"/>
        <end position="285"/>
    </location>
</feature>
<name>A0A8H7UP76_9FUNG</name>
<feature type="region of interest" description="Disordered" evidence="1">
    <location>
        <begin position="1"/>
        <end position="22"/>
    </location>
</feature>
<feature type="region of interest" description="Disordered" evidence="1">
    <location>
        <begin position="350"/>
        <end position="437"/>
    </location>
</feature>
<comment type="caution">
    <text evidence="3">The sequence shown here is derived from an EMBL/GenBank/DDBJ whole genome shotgun (WGS) entry which is preliminary data.</text>
</comment>
<dbReference type="OrthoDB" id="2278325at2759"/>
<feature type="transmembrane region" description="Helical" evidence="2">
    <location>
        <begin position="184"/>
        <end position="210"/>
    </location>
</feature>
<feature type="region of interest" description="Disordered" evidence="1">
    <location>
        <begin position="265"/>
        <end position="322"/>
    </location>
</feature>
<proteinExistence type="predicted"/>
<keyword evidence="2" id="KW-1133">Transmembrane helix</keyword>
<keyword evidence="2" id="KW-0812">Transmembrane</keyword>
<organism evidence="3 4">
    <name type="scientific">Umbelopsis vinacea</name>
    <dbReference type="NCBI Taxonomy" id="44442"/>
    <lineage>
        <taxon>Eukaryota</taxon>
        <taxon>Fungi</taxon>
        <taxon>Fungi incertae sedis</taxon>
        <taxon>Mucoromycota</taxon>
        <taxon>Mucoromycotina</taxon>
        <taxon>Umbelopsidomycetes</taxon>
        <taxon>Umbelopsidales</taxon>
        <taxon>Umbelopsidaceae</taxon>
        <taxon>Umbelopsis</taxon>
    </lineage>
</organism>
<evidence type="ECO:0000313" key="4">
    <source>
        <dbReference type="Proteomes" id="UP000612746"/>
    </source>
</evidence>
<feature type="compositionally biased region" description="Polar residues" evidence="1">
    <location>
        <begin position="1"/>
        <end position="21"/>
    </location>
</feature>
<gene>
    <name evidence="3" type="ORF">INT44_004134</name>
</gene>
<sequence>MSTGNQADPNASSTSDSNASITDIDDFGEDILRAIHHQMDGRTASDAQKILNELIEMLNAEHNELNDVPKHQTLVIKDDIPQSSVPPTQSSSSLNSTPMTSTLIPSPATSIPISQQSAVQIVADALRPTSSTENPLIVTQTVYVTATPSSAISSPTTAATSTDDENSKSMAELMKKYNTGAHNYSLTIIILLCIFGAILVIGLLIAGLWLRKDKQRKKQRAIEREREMEEQSRKPPGGYAYEQFMANKHGLNARQPQDYFTEAGYHANATSPPNHSTQRASSQYENAKKYKGKAANLPAINTGSAQMDDPPISPTFVPLPGTPMKLVSRQQVFQDPQRRRGVDALDLDAQQESNQKHWKSINSDSGPSSVTNPQTASQAPSGNEAQKSIYESSDDSDHTISPYQSVSSLNAIINPQQNSFKADSDNRTRRGDGHQELSDVAAARRVLMSVDL</sequence>
<reference evidence="3" key="1">
    <citation type="submission" date="2020-12" db="EMBL/GenBank/DDBJ databases">
        <title>Metabolic potential, ecology and presence of endohyphal bacteria is reflected in genomic diversity of Mucoromycotina.</title>
        <authorList>
            <person name="Muszewska A."/>
            <person name="Okrasinska A."/>
            <person name="Steczkiewicz K."/>
            <person name="Drgas O."/>
            <person name="Orlowska M."/>
            <person name="Perlinska-Lenart U."/>
            <person name="Aleksandrzak-Piekarczyk T."/>
            <person name="Szatraj K."/>
            <person name="Zielenkiewicz U."/>
            <person name="Pilsyk S."/>
            <person name="Malc E."/>
            <person name="Mieczkowski P."/>
            <person name="Kruszewska J.S."/>
            <person name="Biernat P."/>
            <person name="Pawlowska J."/>
        </authorList>
    </citation>
    <scope>NUCLEOTIDE SEQUENCE</scope>
    <source>
        <strain evidence="3">WA0000051536</strain>
    </source>
</reference>
<dbReference type="Proteomes" id="UP000612746">
    <property type="component" value="Unassembled WGS sequence"/>
</dbReference>
<feature type="compositionally biased region" description="Basic and acidic residues" evidence="1">
    <location>
        <begin position="422"/>
        <end position="437"/>
    </location>
</feature>
<evidence type="ECO:0000256" key="2">
    <source>
        <dbReference type="SAM" id="Phobius"/>
    </source>
</evidence>
<dbReference type="AlphaFoldDB" id="A0A8H7UP76"/>
<feature type="compositionally biased region" description="Polar residues" evidence="1">
    <location>
        <begin position="360"/>
        <end position="391"/>
    </location>
</feature>
<keyword evidence="2" id="KW-0472">Membrane</keyword>
<feature type="compositionally biased region" description="Polar residues" evidence="1">
    <location>
        <begin position="399"/>
        <end position="421"/>
    </location>
</feature>
<evidence type="ECO:0000313" key="3">
    <source>
        <dbReference type="EMBL" id="KAG2188992.1"/>
    </source>
</evidence>
<protein>
    <submittedName>
        <fullName evidence="3">Uncharacterized protein</fullName>
    </submittedName>
</protein>
<accession>A0A8H7UP76</accession>
<dbReference type="EMBL" id="JAEPRA010000001">
    <property type="protein sequence ID" value="KAG2188992.1"/>
    <property type="molecule type" value="Genomic_DNA"/>
</dbReference>
<evidence type="ECO:0000256" key="1">
    <source>
        <dbReference type="SAM" id="MobiDB-lite"/>
    </source>
</evidence>